<feature type="region of interest" description="Disordered" evidence="1">
    <location>
        <begin position="417"/>
        <end position="441"/>
    </location>
</feature>
<comment type="caution">
    <text evidence="2">The sequence shown here is derived from an EMBL/GenBank/DDBJ whole genome shotgun (WGS) entry which is preliminary data.</text>
</comment>
<feature type="compositionally biased region" description="Basic and acidic residues" evidence="1">
    <location>
        <begin position="614"/>
        <end position="625"/>
    </location>
</feature>
<feature type="compositionally biased region" description="Acidic residues" evidence="1">
    <location>
        <begin position="108"/>
        <end position="117"/>
    </location>
</feature>
<name>A0A4Y9Z4P3_9AGAM</name>
<feature type="region of interest" description="Disordered" evidence="1">
    <location>
        <begin position="217"/>
        <end position="355"/>
    </location>
</feature>
<evidence type="ECO:0000313" key="2">
    <source>
        <dbReference type="EMBL" id="TFY68813.1"/>
    </source>
</evidence>
<protein>
    <submittedName>
        <fullName evidence="2">Uncharacterized protein</fullName>
    </submittedName>
</protein>
<sequence>MSVRPSASTPHHSQALPSFAQAFSNSSLDRLSAHDNALPPIQPHPTSLQRSVSQGTPPPGELSMRTGAENGASRHNGRKRSHPDTASNIRDEVSGSPRRPRVVLVKEEQDELADDDDPPTRQARPQPSGASEEVTSAAVSSNAQPPAPKKRRVTISGQAHPLDTRVSPNSSDPNAAPMSPVVMGFTMRDDPAAIEQMRSVLTIKQNQKALIEQRRGSLGGLAAPSGQTVQGATHTSGIANPPNAPRQPASSSRPGVRSPNMSGTRIRASFSGPELPPPPRTSSPNAPGASSQHPSAAGHAPGHPDASQAQVSGGPLPNALPPPPISFARRRAGGGGKKKPADIVISPRDPSTNTRLQPAIQSAPPVPHGQAAGRFPMVIPSLPPVLGQGPAVRRAVPGNVPPTPTRLSMRGAIAAQAGSSTGAGGTGNVAVGGTTSGHSPPASVPIASTLVPPTPATLQHPGYSSDKASFLAPFEVFYDALRDAKELKTWLADQLQKSQGLQQSLQQQQERLEQVVEAAVERRVGAMREEMFGLRRRVDELEDALHAARGESLSQVRRRSLAMDAPTGKGRPSSFGGPSPTPAHSNVVPETYTFPPVEPPQRPEAGRSGVSPTQRERDLDNRANGESENNSPAPYDTHHRLSVSAIRMDPPPPPSHAPESSSSGTRVPVSQPSASKGKGVGSPRHTNRASERPQLLRRQSGQRGEEVEQGPKRTASRSISRERKRDPSYTRSPSSRPHTPMDDREG</sequence>
<accession>A0A4Y9Z4P3</accession>
<feature type="compositionally biased region" description="Basic and acidic residues" evidence="1">
    <location>
        <begin position="719"/>
        <end position="728"/>
    </location>
</feature>
<evidence type="ECO:0000256" key="1">
    <source>
        <dbReference type="SAM" id="MobiDB-lite"/>
    </source>
</evidence>
<gene>
    <name evidence="2" type="ORF">EVG20_g3407</name>
</gene>
<evidence type="ECO:0000313" key="3">
    <source>
        <dbReference type="Proteomes" id="UP000298327"/>
    </source>
</evidence>
<dbReference type="OrthoDB" id="2138242at2759"/>
<feature type="compositionally biased region" description="Polar residues" evidence="1">
    <location>
        <begin position="225"/>
        <end position="238"/>
    </location>
</feature>
<feature type="compositionally biased region" description="Polar residues" evidence="1">
    <location>
        <begin position="248"/>
        <end position="263"/>
    </location>
</feature>
<feature type="compositionally biased region" description="Polar residues" evidence="1">
    <location>
        <begin position="664"/>
        <end position="674"/>
    </location>
</feature>
<feature type="compositionally biased region" description="Polar residues" evidence="1">
    <location>
        <begin position="44"/>
        <end position="55"/>
    </location>
</feature>
<proteinExistence type="predicted"/>
<reference evidence="2 3" key="1">
    <citation type="submission" date="2019-02" db="EMBL/GenBank/DDBJ databases">
        <title>Genome sequencing of the rare red list fungi Dentipellis fragilis.</title>
        <authorList>
            <person name="Buettner E."/>
            <person name="Kellner H."/>
        </authorList>
    </citation>
    <scope>NUCLEOTIDE SEQUENCE [LARGE SCALE GENOMIC DNA]</scope>
    <source>
        <strain evidence="2 3">DSM 105465</strain>
    </source>
</reference>
<feature type="compositionally biased region" description="Polar residues" evidence="1">
    <location>
        <begin position="1"/>
        <end position="29"/>
    </location>
</feature>
<dbReference type="EMBL" id="SEOQ01000152">
    <property type="protein sequence ID" value="TFY68813.1"/>
    <property type="molecule type" value="Genomic_DNA"/>
</dbReference>
<dbReference type="AlphaFoldDB" id="A0A4Y9Z4P3"/>
<feature type="compositionally biased region" description="Basic residues" evidence="1">
    <location>
        <begin position="328"/>
        <end position="338"/>
    </location>
</feature>
<feature type="compositionally biased region" description="Low complexity" evidence="1">
    <location>
        <begin position="130"/>
        <end position="143"/>
    </location>
</feature>
<dbReference type="Proteomes" id="UP000298327">
    <property type="component" value="Unassembled WGS sequence"/>
</dbReference>
<keyword evidence="3" id="KW-1185">Reference proteome</keyword>
<organism evidence="2 3">
    <name type="scientific">Dentipellis fragilis</name>
    <dbReference type="NCBI Taxonomy" id="205917"/>
    <lineage>
        <taxon>Eukaryota</taxon>
        <taxon>Fungi</taxon>
        <taxon>Dikarya</taxon>
        <taxon>Basidiomycota</taxon>
        <taxon>Agaricomycotina</taxon>
        <taxon>Agaricomycetes</taxon>
        <taxon>Russulales</taxon>
        <taxon>Hericiaceae</taxon>
        <taxon>Dentipellis</taxon>
    </lineage>
</organism>
<feature type="compositionally biased region" description="Low complexity" evidence="1">
    <location>
        <begin position="428"/>
        <end position="437"/>
    </location>
</feature>
<feature type="region of interest" description="Disordered" evidence="1">
    <location>
        <begin position="1"/>
        <end position="180"/>
    </location>
</feature>
<feature type="region of interest" description="Disordered" evidence="1">
    <location>
        <begin position="549"/>
        <end position="746"/>
    </location>
</feature>